<dbReference type="AlphaFoldDB" id="A0A9Q8ZTL2"/>
<sequence>MRIIAGTYGGRKLHPVPGNKTRPTTDKVRESIFNMIGPYFHGGIFLDLFAGSGAVALEALSRGMQRAVLVDRQFAAIKTIKQNAAMVTDPDQTVTVWKMPAEKALQTLAQQDNQFDVIFLDPPYAAQQMTNQLAEIWDLHLLRPKGLVICETDHTADLKAVEHYKLIRQKDYGLTLVTIYQGKE</sequence>
<dbReference type="GO" id="GO:0052913">
    <property type="term" value="F:16S rRNA (guanine(966)-N(2))-methyltransferase activity"/>
    <property type="evidence" value="ECO:0007669"/>
    <property type="project" value="UniProtKB-EC"/>
</dbReference>
<dbReference type="RefSeq" id="WP_252767038.1">
    <property type="nucleotide sequence ID" value="NZ_CP097119.1"/>
</dbReference>
<dbReference type="SUPFAM" id="SSF53335">
    <property type="entry name" value="S-adenosyl-L-methionine-dependent methyltransferases"/>
    <property type="match status" value="1"/>
</dbReference>
<reference evidence="3" key="1">
    <citation type="submission" date="2022-05" db="EMBL/GenBank/DDBJ databases">
        <authorList>
            <person name="Oliphant S.A."/>
            <person name="Watson-Haigh N.S."/>
            <person name="Sumby K.M."/>
            <person name="Gardner J.M."/>
            <person name="Jiranek V."/>
        </authorList>
    </citation>
    <scope>NUCLEOTIDE SEQUENCE</scope>
    <source>
        <strain evidence="3">KI4_B1</strain>
    </source>
</reference>
<dbReference type="PROSITE" id="PS00092">
    <property type="entry name" value="N6_MTASE"/>
    <property type="match status" value="1"/>
</dbReference>
<dbReference type="PANTHER" id="PTHR43542:SF1">
    <property type="entry name" value="METHYLTRANSFERASE"/>
    <property type="match status" value="1"/>
</dbReference>
<evidence type="ECO:0000256" key="2">
    <source>
        <dbReference type="ARBA" id="ARBA00022679"/>
    </source>
</evidence>
<dbReference type="Proteomes" id="UP001055911">
    <property type="component" value="Chromosome"/>
</dbReference>
<dbReference type="GO" id="GO:0003676">
    <property type="term" value="F:nucleic acid binding"/>
    <property type="evidence" value="ECO:0007669"/>
    <property type="project" value="InterPro"/>
</dbReference>
<keyword evidence="1 3" id="KW-0489">Methyltransferase</keyword>
<evidence type="ECO:0000313" key="4">
    <source>
        <dbReference type="Proteomes" id="UP001055911"/>
    </source>
</evidence>
<dbReference type="InterPro" id="IPR004398">
    <property type="entry name" value="RNA_MeTrfase_RsmD"/>
</dbReference>
<dbReference type="EMBL" id="CP097119">
    <property type="protein sequence ID" value="USS89488.1"/>
    <property type="molecule type" value="Genomic_DNA"/>
</dbReference>
<dbReference type="InterPro" id="IPR002052">
    <property type="entry name" value="DNA_methylase_N6_adenine_CS"/>
</dbReference>
<name>A0A9Q8ZTL2_9LACO</name>
<evidence type="ECO:0000256" key="1">
    <source>
        <dbReference type="ARBA" id="ARBA00022603"/>
    </source>
</evidence>
<organism evidence="3 4">
    <name type="scientific">Fructilactobacillus cliffordii</name>
    <dbReference type="NCBI Taxonomy" id="2940299"/>
    <lineage>
        <taxon>Bacteria</taxon>
        <taxon>Bacillati</taxon>
        <taxon>Bacillota</taxon>
        <taxon>Bacilli</taxon>
        <taxon>Lactobacillales</taxon>
        <taxon>Lactobacillaceae</taxon>
        <taxon>Fructilactobacillus</taxon>
    </lineage>
</organism>
<accession>A0A9Q8ZTL2</accession>
<dbReference type="Pfam" id="PF03602">
    <property type="entry name" value="Cons_hypoth95"/>
    <property type="match status" value="1"/>
</dbReference>
<keyword evidence="2 3" id="KW-0808">Transferase</keyword>
<dbReference type="NCBIfam" id="TIGR00095">
    <property type="entry name" value="16S rRNA (guanine(966)-N(2))-methyltransferase RsmD"/>
    <property type="match status" value="1"/>
</dbReference>
<proteinExistence type="predicted"/>
<evidence type="ECO:0000313" key="3">
    <source>
        <dbReference type="EMBL" id="USS89488.1"/>
    </source>
</evidence>
<dbReference type="PIRSF" id="PIRSF004553">
    <property type="entry name" value="CHP00095"/>
    <property type="match status" value="1"/>
</dbReference>
<dbReference type="PANTHER" id="PTHR43542">
    <property type="entry name" value="METHYLTRANSFERASE"/>
    <property type="match status" value="1"/>
</dbReference>
<keyword evidence="4" id="KW-1185">Reference proteome</keyword>
<gene>
    <name evidence="3" type="primary">rsmD</name>
    <name evidence="3" type="ORF">M3M40_01490</name>
</gene>
<dbReference type="EC" id="2.1.1.171" evidence="3"/>
<dbReference type="Gene3D" id="3.40.50.150">
    <property type="entry name" value="Vaccinia Virus protein VP39"/>
    <property type="match status" value="1"/>
</dbReference>
<dbReference type="InterPro" id="IPR029063">
    <property type="entry name" value="SAM-dependent_MTases_sf"/>
</dbReference>
<dbReference type="CDD" id="cd02440">
    <property type="entry name" value="AdoMet_MTases"/>
    <property type="match status" value="1"/>
</dbReference>
<protein>
    <submittedName>
        <fullName evidence="3">16S rRNA (Guanine(966)-N(2))-methyltransferase RsmD</fullName>
        <ecNumber evidence="3">2.1.1.171</ecNumber>
    </submittedName>
</protein>